<evidence type="ECO:0000256" key="3">
    <source>
        <dbReference type="ARBA" id="ARBA00022801"/>
    </source>
</evidence>
<evidence type="ECO:0000313" key="12">
    <source>
        <dbReference type="Proteomes" id="UP000646827"/>
    </source>
</evidence>
<dbReference type="SUPFAM" id="SSF56219">
    <property type="entry name" value="DNase I-like"/>
    <property type="match status" value="1"/>
</dbReference>
<dbReference type="Proteomes" id="UP000646827">
    <property type="component" value="Unassembled WGS sequence"/>
</dbReference>
<dbReference type="CDD" id="cd09087">
    <property type="entry name" value="Ape1-like_AP-endo"/>
    <property type="match status" value="1"/>
</dbReference>
<feature type="binding site" evidence="6">
    <location>
        <position position="89"/>
    </location>
    <ligand>
        <name>Mg(2+)</name>
        <dbReference type="ChEBI" id="CHEBI:18420"/>
        <label>1</label>
    </ligand>
</feature>
<dbReference type="NCBIfam" id="TIGR00633">
    <property type="entry name" value="xth"/>
    <property type="match status" value="1"/>
</dbReference>
<dbReference type="InterPro" id="IPR036691">
    <property type="entry name" value="Endo/exonu/phosph_ase_sf"/>
</dbReference>
<dbReference type="InterPro" id="IPR005135">
    <property type="entry name" value="Endo/exonuclease/phosphatase"/>
</dbReference>
<reference evidence="11 12" key="1">
    <citation type="submission" date="2020-12" db="EMBL/GenBank/DDBJ databases">
        <title>Metabolic potential, ecology and presence of endohyphal bacteria is reflected in genomic diversity of Mucoromycotina.</title>
        <authorList>
            <person name="Muszewska A."/>
            <person name="Okrasinska A."/>
            <person name="Steczkiewicz K."/>
            <person name="Drgas O."/>
            <person name="Orlowska M."/>
            <person name="Perlinska-Lenart U."/>
            <person name="Aleksandrzak-Piekarczyk T."/>
            <person name="Szatraj K."/>
            <person name="Zielenkiewicz U."/>
            <person name="Pilsyk S."/>
            <person name="Malc E."/>
            <person name="Mieczkowski P."/>
            <person name="Kruszewska J.S."/>
            <person name="Biernat P."/>
            <person name="Pawlowska J."/>
        </authorList>
    </citation>
    <scope>NUCLEOTIDE SEQUENCE [LARGE SCALE GENOMIC DNA]</scope>
    <source>
        <strain evidence="11 12">CBS 142.35</strain>
    </source>
</reference>
<feature type="site" description="Important for catalytic activity" evidence="7">
    <location>
        <position position="281"/>
    </location>
</feature>
<organism evidence="11 12">
    <name type="scientific">Circinella minor</name>
    <dbReference type="NCBI Taxonomy" id="1195481"/>
    <lineage>
        <taxon>Eukaryota</taxon>
        <taxon>Fungi</taxon>
        <taxon>Fungi incertae sedis</taxon>
        <taxon>Mucoromycota</taxon>
        <taxon>Mucoromycotina</taxon>
        <taxon>Mucoromycetes</taxon>
        <taxon>Mucorales</taxon>
        <taxon>Lichtheimiaceae</taxon>
        <taxon>Circinella</taxon>
    </lineage>
</organism>
<feature type="active site" evidence="5">
    <location>
        <position position="161"/>
    </location>
</feature>
<dbReference type="PROSITE" id="PS51435">
    <property type="entry name" value="AP_NUCLEASE_F1_4"/>
    <property type="match status" value="1"/>
</dbReference>
<keyword evidence="12" id="KW-1185">Reference proteome</keyword>
<dbReference type="PANTHER" id="PTHR22748:SF6">
    <property type="entry name" value="DNA-(APURINIC OR APYRIMIDINIC SITE) ENDONUCLEASE"/>
    <property type="match status" value="1"/>
</dbReference>
<gene>
    <name evidence="11" type="ORF">INT45_001310</name>
</gene>
<keyword evidence="8" id="KW-0234">DNA repair</keyword>
<accession>A0A8H7S7F0</accession>
<dbReference type="NCBIfam" id="TIGR00195">
    <property type="entry name" value="exoDNase_III"/>
    <property type="match status" value="1"/>
</dbReference>
<proteinExistence type="inferred from homology"/>
<evidence type="ECO:0000256" key="5">
    <source>
        <dbReference type="PIRSR" id="PIRSR604808-1"/>
    </source>
</evidence>
<evidence type="ECO:0000256" key="8">
    <source>
        <dbReference type="RuleBase" id="RU362131"/>
    </source>
</evidence>
<evidence type="ECO:0000313" key="11">
    <source>
        <dbReference type="EMBL" id="KAG2224192.1"/>
    </source>
</evidence>
<feature type="binding site" evidence="6">
    <location>
        <position position="203"/>
    </location>
    <ligand>
        <name>Mg(2+)</name>
        <dbReference type="ChEBI" id="CHEBI:18420"/>
        <label>1</label>
    </ligand>
</feature>
<evidence type="ECO:0000259" key="10">
    <source>
        <dbReference type="Pfam" id="PF03372"/>
    </source>
</evidence>
<evidence type="ECO:0000256" key="2">
    <source>
        <dbReference type="ARBA" id="ARBA00022723"/>
    </source>
</evidence>
<feature type="binding site" evidence="6">
    <location>
        <position position="307"/>
    </location>
    <ligand>
        <name>Mg(2+)</name>
        <dbReference type="ChEBI" id="CHEBI:18420"/>
        <label>1</label>
    </ligand>
</feature>
<dbReference type="GO" id="GO:0008311">
    <property type="term" value="F:double-stranded DNA 3'-5' DNA exonuclease activity"/>
    <property type="evidence" value="ECO:0007669"/>
    <property type="project" value="TreeGrafter"/>
</dbReference>
<dbReference type="InterPro" id="IPR004808">
    <property type="entry name" value="AP_endonuc_1"/>
</dbReference>
<keyword evidence="4 6" id="KW-0460">Magnesium</keyword>
<dbReference type="GO" id="GO:0005634">
    <property type="term" value="C:nucleus"/>
    <property type="evidence" value="ECO:0007669"/>
    <property type="project" value="TreeGrafter"/>
</dbReference>
<keyword evidence="8" id="KW-0227">DNA damage</keyword>
<evidence type="ECO:0000256" key="9">
    <source>
        <dbReference type="SAM" id="MobiDB-lite"/>
    </source>
</evidence>
<comment type="similarity">
    <text evidence="1 8">Belongs to the DNA repair enzymes AP/ExoA family.</text>
</comment>
<comment type="cofactor">
    <cofactor evidence="6 8">
        <name>Mg(2+)</name>
        <dbReference type="ChEBI" id="CHEBI:18420"/>
    </cofactor>
    <cofactor evidence="6 8">
        <name>Mn(2+)</name>
        <dbReference type="ChEBI" id="CHEBI:29035"/>
    </cofactor>
    <text evidence="6 8">Probably binds two magnesium or manganese ions per subunit.</text>
</comment>
<feature type="binding site" evidence="6">
    <location>
        <position position="308"/>
    </location>
    <ligand>
        <name>Mg(2+)</name>
        <dbReference type="ChEBI" id="CHEBI:18420"/>
        <label>1</label>
    </ligand>
</feature>
<feature type="binding site" evidence="6">
    <location>
        <position position="61"/>
    </location>
    <ligand>
        <name>Mg(2+)</name>
        <dbReference type="ChEBI" id="CHEBI:18420"/>
        <label>1</label>
    </ligand>
</feature>
<name>A0A8H7S7F0_9FUNG</name>
<dbReference type="GO" id="GO:0006284">
    <property type="term" value="P:base-excision repair"/>
    <property type="evidence" value="ECO:0007669"/>
    <property type="project" value="TreeGrafter"/>
</dbReference>
<dbReference type="PROSITE" id="PS00726">
    <property type="entry name" value="AP_NUCLEASE_F1_1"/>
    <property type="match status" value="1"/>
</dbReference>
<feature type="region of interest" description="Disordered" evidence="9">
    <location>
        <begin position="1"/>
        <end position="45"/>
    </location>
</feature>
<keyword evidence="2 6" id="KW-0479">Metal-binding</keyword>
<sequence length="343" mass="38839">MPKRKTSDSSNQSAAAAQTKKPKKKATWEPFDPTVPNNTKFPETLTFPKTPKGSIKIASYNVGGLNSCLKKGFKEYVNAEDPDVICLQETKVNQPVSTAVNDKVYKYRYWAYDDKKGYSGVAVFSKYKPEKVEYGLPKYDDGSRGRVISLYFPAFTVVACYVPNAGDKLKNLERRQTFNGHMEKFIRSLQKEGRAVIWTGDLNVAHTRKDIARPDTNQRSAGFTVEERTDFDRLLATSTDGNDLPGLIDTWRHFHPETEGHYTYYSYRFQCRTKLIGWRLDYFVVTPDLMDKIVESEIRQIAWGASDHVPLVLVLKDVDMGSTTTKKSEDDSSDGDKNASDSS</sequence>
<feature type="site" description="Interaction with DNA substrate" evidence="7">
    <location>
        <position position="308"/>
    </location>
</feature>
<dbReference type="GO" id="GO:0003906">
    <property type="term" value="F:DNA-(apurinic or apyrimidinic site) endonuclease activity"/>
    <property type="evidence" value="ECO:0007669"/>
    <property type="project" value="TreeGrafter"/>
</dbReference>
<keyword evidence="3" id="KW-0378">Hydrolase</keyword>
<protein>
    <recommendedName>
        <fullName evidence="10">Endonuclease/exonuclease/phosphatase domain-containing protein</fullName>
    </recommendedName>
</protein>
<feature type="active site" description="Proton acceptor" evidence="5">
    <location>
        <position position="308"/>
    </location>
</feature>
<feature type="compositionally biased region" description="Basic and acidic residues" evidence="9">
    <location>
        <begin position="326"/>
        <end position="343"/>
    </location>
</feature>
<evidence type="ECO:0000256" key="1">
    <source>
        <dbReference type="ARBA" id="ARBA00007092"/>
    </source>
</evidence>
<dbReference type="GO" id="GO:0003677">
    <property type="term" value="F:DNA binding"/>
    <property type="evidence" value="ECO:0007669"/>
    <property type="project" value="InterPro"/>
</dbReference>
<dbReference type="Gene3D" id="3.60.10.10">
    <property type="entry name" value="Endonuclease/exonuclease/phosphatase"/>
    <property type="match status" value="1"/>
</dbReference>
<dbReference type="AlphaFoldDB" id="A0A8H7S7F0"/>
<dbReference type="GO" id="GO:0046872">
    <property type="term" value="F:metal ion binding"/>
    <property type="evidence" value="ECO:0007669"/>
    <property type="project" value="UniProtKB-KW"/>
</dbReference>
<feature type="region of interest" description="Disordered" evidence="9">
    <location>
        <begin position="322"/>
        <end position="343"/>
    </location>
</feature>
<feature type="compositionally biased region" description="Low complexity" evidence="9">
    <location>
        <begin position="8"/>
        <end position="19"/>
    </location>
</feature>
<feature type="binding site" evidence="6">
    <location>
        <position position="201"/>
    </location>
    <ligand>
        <name>Mg(2+)</name>
        <dbReference type="ChEBI" id="CHEBI:18420"/>
        <label>1</label>
    </ligand>
</feature>
<feature type="domain" description="Endonuclease/exonuclease/phosphatase" evidence="10">
    <location>
        <begin position="58"/>
        <end position="292"/>
    </location>
</feature>
<dbReference type="PANTHER" id="PTHR22748">
    <property type="entry name" value="AP ENDONUCLEASE"/>
    <property type="match status" value="1"/>
</dbReference>
<evidence type="ECO:0000256" key="4">
    <source>
        <dbReference type="ARBA" id="ARBA00022842"/>
    </source>
</evidence>
<dbReference type="Pfam" id="PF03372">
    <property type="entry name" value="Exo_endo_phos"/>
    <property type="match status" value="1"/>
</dbReference>
<evidence type="ECO:0000256" key="6">
    <source>
        <dbReference type="PIRSR" id="PIRSR604808-2"/>
    </source>
</evidence>
<evidence type="ECO:0000256" key="7">
    <source>
        <dbReference type="PIRSR" id="PIRSR604808-3"/>
    </source>
</evidence>
<dbReference type="InterPro" id="IPR020847">
    <property type="entry name" value="AP_endonuclease_F1_BS"/>
</dbReference>
<feature type="active site" description="Proton donor/acceptor" evidence="5">
    <location>
        <position position="201"/>
    </location>
</feature>
<dbReference type="EMBL" id="JAEPRB010000047">
    <property type="protein sequence ID" value="KAG2224192.1"/>
    <property type="molecule type" value="Genomic_DNA"/>
</dbReference>
<feature type="site" description="Transition state stabilizer" evidence="7">
    <location>
        <position position="203"/>
    </location>
</feature>
<comment type="caution">
    <text evidence="11">The sequence shown here is derived from an EMBL/GenBank/DDBJ whole genome shotgun (WGS) entry which is preliminary data.</text>
</comment>
<dbReference type="GO" id="GO:0008081">
    <property type="term" value="F:phosphoric diester hydrolase activity"/>
    <property type="evidence" value="ECO:0007669"/>
    <property type="project" value="TreeGrafter"/>
</dbReference>
<keyword evidence="6" id="KW-0464">Manganese</keyword>
<dbReference type="OrthoDB" id="498125at2759"/>